<dbReference type="GO" id="GO:0030036">
    <property type="term" value="P:actin cytoskeleton organization"/>
    <property type="evidence" value="ECO:0007669"/>
    <property type="project" value="TreeGrafter"/>
</dbReference>
<keyword evidence="4 6" id="KW-0862">Zinc</keyword>
<dbReference type="PROSITE" id="PS50023">
    <property type="entry name" value="LIM_DOMAIN_2"/>
    <property type="match status" value="1"/>
</dbReference>
<dbReference type="EMBL" id="UYSU01043835">
    <property type="protein sequence ID" value="VDM04560.1"/>
    <property type="molecule type" value="Genomic_DNA"/>
</dbReference>
<feature type="domain" description="PDZ" evidence="8">
    <location>
        <begin position="10"/>
        <end position="93"/>
    </location>
</feature>
<keyword evidence="5 6" id="KW-0440">LIM domain</keyword>
<dbReference type="PROSITE" id="PS50106">
    <property type="entry name" value="PDZ"/>
    <property type="match status" value="1"/>
</dbReference>
<dbReference type="InterPro" id="IPR036034">
    <property type="entry name" value="PDZ_sf"/>
</dbReference>
<dbReference type="OrthoDB" id="1293114at2759"/>
<dbReference type="AlphaFoldDB" id="A0A183TNX6"/>
<dbReference type="SUPFAM" id="SSF50156">
    <property type="entry name" value="PDZ domain-like"/>
    <property type="match status" value="1"/>
</dbReference>
<dbReference type="GO" id="GO:0051371">
    <property type="term" value="F:muscle alpha-actinin binding"/>
    <property type="evidence" value="ECO:0007669"/>
    <property type="project" value="TreeGrafter"/>
</dbReference>
<organism evidence="11">
    <name type="scientific">Schistocephalus solidus</name>
    <name type="common">Tapeworm</name>
    <dbReference type="NCBI Taxonomy" id="70667"/>
    <lineage>
        <taxon>Eukaryota</taxon>
        <taxon>Metazoa</taxon>
        <taxon>Spiralia</taxon>
        <taxon>Lophotrochozoa</taxon>
        <taxon>Platyhelminthes</taxon>
        <taxon>Cestoda</taxon>
        <taxon>Eucestoda</taxon>
        <taxon>Diphyllobothriidea</taxon>
        <taxon>Diphyllobothriidae</taxon>
        <taxon>Schistocephalus</taxon>
    </lineage>
</organism>
<dbReference type="CDD" id="cd23068">
    <property type="entry name" value="PDZ_ZASP52-like"/>
    <property type="match status" value="1"/>
</dbReference>
<evidence type="ECO:0000259" key="8">
    <source>
        <dbReference type="PROSITE" id="PS50106"/>
    </source>
</evidence>
<gene>
    <name evidence="9" type="ORF">SSLN_LOCUS18174</name>
</gene>
<dbReference type="WBParaSite" id="SSLN_0001885701-mRNA-1">
    <property type="protein sequence ID" value="SSLN_0001885701-mRNA-1"/>
    <property type="gene ID" value="SSLN_0001885701"/>
</dbReference>
<proteinExistence type="predicted"/>
<dbReference type="PANTHER" id="PTHR24214:SF38">
    <property type="entry name" value="PDZ AND LIM DOMAIN PROTEIN ZASP-RELATED"/>
    <property type="match status" value="1"/>
</dbReference>
<feature type="domain" description="LIM zinc-binding" evidence="7">
    <location>
        <begin position="234"/>
        <end position="294"/>
    </location>
</feature>
<dbReference type="GO" id="GO:0061061">
    <property type="term" value="P:muscle structure development"/>
    <property type="evidence" value="ECO:0007669"/>
    <property type="project" value="TreeGrafter"/>
</dbReference>
<name>A0A183TNX6_SCHSO</name>
<dbReference type="GO" id="GO:0003779">
    <property type="term" value="F:actin binding"/>
    <property type="evidence" value="ECO:0007669"/>
    <property type="project" value="TreeGrafter"/>
</dbReference>
<evidence type="ECO:0000256" key="6">
    <source>
        <dbReference type="PROSITE-ProRule" id="PRU00125"/>
    </source>
</evidence>
<dbReference type="Gene3D" id="2.30.42.10">
    <property type="match status" value="1"/>
</dbReference>
<evidence type="ECO:0000256" key="5">
    <source>
        <dbReference type="ARBA" id="ARBA00023038"/>
    </source>
</evidence>
<dbReference type="InterPro" id="IPR006643">
    <property type="entry name" value="Zasp-like_motif"/>
</dbReference>
<evidence type="ECO:0000313" key="9">
    <source>
        <dbReference type="EMBL" id="VDM04560.1"/>
    </source>
</evidence>
<keyword evidence="10" id="KW-1185">Reference proteome</keyword>
<dbReference type="GO" id="GO:0005912">
    <property type="term" value="C:adherens junction"/>
    <property type="evidence" value="ECO:0007669"/>
    <property type="project" value="TreeGrafter"/>
</dbReference>
<dbReference type="FunFam" id="2.30.42.10:FF:000055">
    <property type="entry name" value="PDZ and LIM domain protein 3"/>
    <property type="match status" value="1"/>
</dbReference>
<dbReference type="PANTHER" id="PTHR24214">
    <property type="entry name" value="PDZ AND LIM DOMAIN PROTEIN ZASP"/>
    <property type="match status" value="1"/>
</dbReference>
<dbReference type="STRING" id="70667.A0A183TNX6"/>
<keyword evidence="2" id="KW-0963">Cytoplasm</keyword>
<evidence type="ECO:0000256" key="3">
    <source>
        <dbReference type="ARBA" id="ARBA00022723"/>
    </source>
</evidence>
<evidence type="ECO:0000256" key="1">
    <source>
        <dbReference type="ARBA" id="ARBA00004496"/>
    </source>
</evidence>
<dbReference type="SUPFAM" id="SSF57716">
    <property type="entry name" value="Glucocorticoid receptor-like (DNA-binding domain)"/>
    <property type="match status" value="1"/>
</dbReference>
<keyword evidence="3 6" id="KW-0479">Metal-binding</keyword>
<dbReference type="Pfam" id="PF00412">
    <property type="entry name" value="LIM"/>
    <property type="match status" value="1"/>
</dbReference>
<reference evidence="11" key="1">
    <citation type="submission" date="2016-06" db="UniProtKB">
        <authorList>
            <consortium name="WormBaseParasite"/>
        </authorList>
    </citation>
    <scope>IDENTIFICATION</scope>
</reference>
<dbReference type="InterPro" id="IPR050604">
    <property type="entry name" value="PDZ-LIM_domain"/>
</dbReference>
<dbReference type="Gene3D" id="2.10.110.10">
    <property type="entry name" value="Cysteine Rich Protein"/>
    <property type="match status" value="1"/>
</dbReference>
<evidence type="ECO:0000313" key="11">
    <source>
        <dbReference type="WBParaSite" id="SSLN_0001885701-mRNA-1"/>
    </source>
</evidence>
<sequence>MLIHEREVFVIKMVREESSIPWGFRLEGGADLGHALNIQKVTPGSLADRNGLHPGDILVRINNLDTRSLTHEAAKMEIIRSCNDFELTVERSNTSPLHVTSASAVVNLQSYPQTEQIFFPDTYQSKVSQDAPPSLATCSRLKSDYVPSRSTPGSNHNVNPLPFGHGLPNPGEILVTQTAEGRVQSLGHSAYNSPMGLYSQKHIKASFNNTMTAAGADPQTARTVSGTGPLGARMQCGACGDLIRGVFVKVQGRVTMHPECLKCCKCGIGLRNVGYFCINDKLYCETHAKQAAPPPERGMKPVVVYK</sequence>
<evidence type="ECO:0000256" key="4">
    <source>
        <dbReference type="ARBA" id="ARBA00022833"/>
    </source>
</evidence>
<dbReference type="InterPro" id="IPR001781">
    <property type="entry name" value="Znf_LIM"/>
</dbReference>
<evidence type="ECO:0000313" key="10">
    <source>
        <dbReference type="Proteomes" id="UP000275846"/>
    </source>
</evidence>
<dbReference type="SMART" id="SM00132">
    <property type="entry name" value="LIM"/>
    <property type="match status" value="1"/>
</dbReference>
<accession>A0A183TNX6</accession>
<dbReference type="GO" id="GO:0046872">
    <property type="term" value="F:metal ion binding"/>
    <property type="evidence" value="ECO:0007669"/>
    <property type="project" value="UniProtKB-KW"/>
</dbReference>
<reference evidence="9 10" key="2">
    <citation type="submission" date="2018-11" db="EMBL/GenBank/DDBJ databases">
        <authorList>
            <consortium name="Pathogen Informatics"/>
        </authorList>
    </citation>
    <scope>NUCLEOTIDE SEQUENCE [LARGE SCALE GENOMIC DNA]</scope>
    <source>
        <strain evidence="9 10">NST_G2</strain>
    </source>
</reference>
<protein>
    <submittedName>
        <fullName evidence="11">PDZ and LIM domain protein Zasp</fullName>
    </submittedName>
</protein>
<dbReference type="InterPro" id="IPR001478">
    <property type="entry name" value="PDZ"/>
</dbReference>
<dbReference type="Pfam" id="PF00595">
    <property type="entry name" value="PDZ"/>
    <property type="match status" value="1"/>
</dbReference>
<evidence type="ECO:0000259" key="7">
    <source>
        <dbReference type="PROSITE" id="PS50023"/>
    </source>
</evidence>
<dbReference type="Proteomes" id="UP000275846">
    <property type="component" value="Unassembled WGS sequence"/>
</dbReference>
<comment type="subcellular location">
    <subcellularLocation>
        <location evidence="1">Cytoplasm</location>
    </subcellularLocation>
</comment>
<dbReference type="SMART" id="SM00735">
    <property type="entry name" value="ZM"/>
    <property type="match status" value="1"/>
</dbReference>
<dbReference type="GO" id="GO:0001725">
    <property type="term" value="C:stress fiber"/>
    <property type="evidence" value="ECO:0007669"/>
    <property type="project" value="TreeGrafter"/>
</dbReference>
<dbReference type="GO" id="GO:0030018">
    <property type="term" value="C:Z disc"/>
    <property type="evidence" value="ECO:0007669"/>
    <property type="project" value="TreeGrafter"/>
</dbReference>
<evidence type="ECO:0000256" key="2">
    <source>
        <dbReference type="ARBA" id="ARBA00022490"/>
    </source>
</evidence>
<dbReference type="GO" id="GO:0031941">
    <property type="term" value="C:filamentous actin"/>
    <property type="evidence" value="ECO:0007669"/>
    <property type="project" value="TreeGrafter"/>
</dbReference>
<dbReference type="SMART" id="SM00228">
    <property type="entry name" value="PDZ"/>
    <property type="match status" value="1"/>
</dbReference>